<gene>
    <name evidence="1" type="ORF">SAMN06295973_2520</name>
</gene>
<dbReference type="EMBL" id="FUZO01000001">
    <property type="protein sequence ID" value="SKC61787.1"/>
    <property type="molecule type" value="Genomic_DNA"/>
</dbReference>
<proteinExistence type="predicted"/>
<dbReference type="Proteomes" id="UP000190827">
    <property type="component" value="Unassembled WGS sequence"/>
</dbReference>
<protein>
    <submittedName>
        <fullName evidence="1">Uncharacterized protein</fullName>
    </submittedName>
</protein>
<keyword evidence="2" id="KW-1185">Reference proteome</keyword>
<evidence type="ECO:0000313" key="2">
    <source>
        <dbReference type="Proteomes" id="UP000190827"/>
    </source>
</evidence>
<accession>A0ABY1LNG0</accession>
<comment type="caution">
    <text evidence="1">The sequence shown here is derived from an EMBL/GenBank/DDBJ whole genome shotgun (WGS) entry which is preliminary data.</text>
</comment>
<evidence type="ECO:0000313" key="1">
    <source>
        <dbReference type="EMBL" id="SKC61787.1"/>
    </source>
</evidence>
<organism evidence="1 2">
    <name type="scientific">Plantibacter cousiniae</name>
    <name type="common">nom. nud.</name>
    <dbReference type="NCBI Taxonomy" id="199709"/>
    <lineage>
        <taxon>Bacteria</taxon>
        <taxon>Bacillati</taxon>
        <taxon>Actinomycetota</taxon>
        <taxon>Actinomycetes</taxon>
        <taxon>Micrococcales</taxon>
        <taxon>Microbacteriaceae</taxon>
        <taxon>Plantibacter</taxon>
    </lineage>
</organism>
<name>A0ABY1LNG0_9MICO</name>
<reference evidence="1 2" key="1">
    <citation type="submission" date="2017-02" db="EMBL/GenBank/DDBJ databases">
        <authorList>
            <person name="Varghese N."/>
            <person name="Submissions S."/>
        </authorList>
    </citation>
    <scope>NUCLEOTIDE SEQUENCE [LARGE SCALE GENOMIC DNA]</scope>
    <source>
        <strain evidence="1 2">VKM Ac-1787</strain>
    </source>
</reference>
<sequence length="330" mass="35523">MAASTANTPLRLALSDDPLGQAEPASWIGPLVALGARASRFNIQSHGRQLILAISVPRRDFAAALIGCGWVMASPEPKRTDPLEVLRGLQPHTPVRVVTSREVIADYFTRLNETTSPPRAHVGGSQWQVPGIRAVEVLEDLPRSARTPRPSPGALGRLARVEESWDTRLASPEADLAIVGTLNWLREELDALVSREDEGAIPNYPAWGNDAKNVGTGQDVGSLGNVLLPHGPKVATWFTRLYAGAKFADQFPIPDDVRAIVLDGAGAIKYLSQIEVPVVVCVLDRSVADETAAEIVVQLRNSRGEPVSLREELEWTPPAGVEALAFTVAL</sequence>